<name>L8K096_9BACT</name>
<dbReference type="Gene3D" id="2.60.120.10">
    <property type="entry name" value="Jelly Rolls"/>
    <property type="match status" value="1"/>
</dbReference>
<feature type="domain" description="Cyclic nucleotide-binding" evidence="1">
    <location>
        <begin position="36"/>
        <end position="122"/>
    </location>
</feature>
<comment type="caution">
    <text evidence="2">The sequence shown here is derived from an EMBL/GenBank/DDBJ whole genome shotgun (WGS) entry which is preliminary data.</text>
</comment>
<dbReference type="PATRIC" id="fig|1237149.3.peg.1091"/>
<dbReference type="Proteomes" id="UP000011135">
    <property type="component" value="Unassembled WGS sequence"/>
</dbReference>
<dbReference type="AlphaFoldDB" id="L8K096"/>
<gene>
    <name evidence="2" type="ORF">C900_00858</name>
</gene>
<evidence type="ECO:0000313" key="3">
    <source>
        <dbReference type="Proteomes" id="UP000011135"/>
    </source>
</evidence>
<dbReference type="Pfam" id="PF00027">
    <property type="entry name" value="cNMP_binding"/>
    <property type="match status" value="1"/>
</dbReference>
<reference evidence="2 3" key="1">
    <citation type="submission" date="2012-12" db="EMBL/GenBank/DDBJ databases">
        <title>Genome assembly of Fulvivirga imtechensis AK7.</title>
        <authorList>
            <person name="Nupur N."/>
            <person name="Khatri I."/>
            <person name="Kumar R."/>
            <person name="Subramanian S."/>
            <person name="Pinnaka A."/>
        </authorList>
    </citation>
    <scope>NUCLEOTIDE SEQUENCE [LARGE SCALE GENOMIC DNA]</scope>
    <source>
        <strain evidence="2 3">AK7</strain>
    </source>
</reference>
<dbReference type="STRING" id="1237149.C900_00858"/>
<protein>
    <submittedName>
        <fullName evidence="2">cAMP-binding protein</fullName>
    </submittedName>
</protein>
<evidence type="ECO:0000259" key="1">
    <source>
        <dbReference type="Pfam" id="PF00027"/>
    </source>
</evidence>
<evidence type="ECO:0000313" key="2">
    <source>
        <dbReference type="EMBL" id="ELR72897.1"/>
    </source>
</evidence>
<dbReference type="OrthoDB" id="667553at2"/>
<organism evidence="2 3">
    <name type="scientific">Fulvivirga imtechensis AK7</name>
    <dbReference type="NCBI Taxonomy" id="1237149"/>
    <lineage>
        <taxon>Bacteria</taxon>
        <taxon>Pseudomonadati</taxon>
        <taxon>Bacteroidota</taxon>
        <taxon>Cytophagia</taxon>
        <taxon>Cytophagales</taxon>
        <taxon>Fulvivirgaceae</taxon>
        <taxon>Fulvivirga</taxon>
    </lineage>
</organism>
<sequence length="195" mass="22584">MDHGHIIEQTKSVVTSIIKASDPELHYFRQNVRVHQMAKSDLLVREGETCNSIFFVNSGVFRSFLWADDVEVNTEFFFENSFAGAFTSFLLERKTVLNIQALEEATVTEIPKATLEALYQRDPAWYALGKYIFEREFIKKCQRESDFLKLSAKERYLSLVQQHPQIEERIPGYHIASFLGIKPESLSRIRSGRLT</sequence>
<dbReference type="eggNOG" id="COG0664">
    <property type="taxonomic scope" value="Bacteria"/>
</dbReference>
<dbReference type="CDD" id="cd00038">
    <property type="entry name" value="CAP_ED"/>
    <property type="match status" value="1"/>
</dbReference>
<proteinExistence type="predicted"/>
<dbReference type="SUPFAM" id="SSF51206">
    <property type="entry name" value="cAMP-binding domain-like"/>
    <property type="match status" value="1"/>
</dbReference>
<dbReference type="InterPro" id="IPR014710">
    <property type="entry name" value="RmlC-like_jellyroll"/>
</dbReference>
<dbReference type="RefSeq" id="WP_009578557.1">
    <property type="nucleotide sequence ID" value="NZ_AMZN01000014.1"/>
</dbReference>
<accession>L8K096</accession>
<keyword evidence="3" id="KW-1185">Reference proteome</keyword>
<dbReference type="InterPro" id="IPR000595">
    <property type="entry name" value="cNMP-bd_dom"/>
</dbReference>
<dbReference type="InterPro" id="IPR018490">
    <property type="entry name" value="cNMP-bd_dom_sf"/>
</dbReference>
<dbReference type="EMBL" id="AMZN01000014">
    <property type="protein sequence ID" value="ELR72897.1"/>
    <property type="molecule type" value="Genomic_DNA"/>
</dbReference>